<protein>
    <recommendedName>
        <fullName evidence="4">Exopolyphosphatase</fullName>
    </recommendedName>
</protein>
<dbReference type="InterPro" id="IPR010839">
    <property type="entry name" value="AtuA_N"/>
</dbReference>
<dbReference type="PANTHER" id="PTHR47585:SF1">
    <property type="entry name" value="DUF1446 DOMAIN-CONTAINING PROTEIN"/>
    <property type="match status" value="1"/>
</dbReference>
<dbReference type="EMBL" id="UINC01002553">
    <property type="protein sequence ID" value="SUZ97919.1"/>
    <property type="molecule type" value="Genomic_DNA"/>
</dbReference>
<dbReference type="InterPro" id="IPR056362">
    <property type="entry name" value="AtuA-like_ferredoxin_dom"/>
</dbReference>
<evidence type="ECO:0008006" key="4">
    <source>
        <dbReference type="Google" id="ProtNLM"/>
    </source>
</evidence>
<feature type="domain" description="Acyclic terpene utilisation N-terminal" evidence="1">
    <location>
        <begin position="5"/>
        <end position="441"/>
    </location>
</feature>
<gene>
    <name evidence="3" type="ORF">METZ01_LOCUS50773</name>
</gene>
<organism evidence="3">
    <name type="scientific">marine metagenome</name>
    <dbReference type="NCBI Taxonomy" id="408172"/>
    <lineage>
        <taxon>unclassified sequences</taxon>
        <taxon>metagenomes</taxon>
        <taxon>ecological metagenomes</taxon>
    </lineage>
</organism>
<dbReference type="PANTHER" id="PTHR47585">
    <property type="match status" value="1"/>
</dbReference>
<dbReference type="Pfam" id="PF23544">
    <property type="entry name" value="AtuA_ferredoxin"/>
    <property type="match status" value="1"/>
</dbReference>
<evidence type="ECO:0000259" key="1">
    <source>
        <dbReference type="Pfam" id="PF07287"/>
    </source>
</evidence>
<accession>A0A381S3A8</accession>
<evidence type="ECO:0000259" key="2">
    <source>
        <dbReference type="Pfam" id="PF23544"/>
    </source>
</evidence>
<proteinExistence type="predicted"/>
<dbReference type="Pfam" id="PF07287">
    <property type="entry name" value="AtuA"/>
    <property type="match status" value="1"/>
</dbReference>
<sequence length="593" mass="62012">VADPIRVANCSGFYGDRLSAAREMVDGGPIDVLTGDWLAELTMLILARTQAKRPGGGYARTFVTQMDHVMGTCLDRGIRVVSNAGGLDPDHCAEAVAEVAATLGLSPTIAYVNGDDLLPRLDELLAAGVDLPDMATGEPLADPGRFVSANAYLGCWGIVDALHRGADIVVTGRTTDAAVVCGPAAWHHGWARDDWDALAGAVVAGHVIECGTQATGGNYSFFTEVSGLARPGFPWAEIAADGSSVIGKHDGTGGEVSVGTVTSQLLYEIGSPAYLGPDVTARFDTIRLDQAASDRVRIHATKGEPPPSTLKVSMNELGGYRSDLSLALTGLDVEAKAALVEEAFWTACPNDPGDFDAVESRVVRTDKADPASNEEAVAQWCLTVKDRDERKVGRGIFNAMTELALSSIPGFFAVKSSGSARPFGVHRAGLVPAGLVPQHVVVLGGDRTVVESVAPESAVEVTPDAGPTTAVPAGPTVAVPLGRIAGTRSGDKGGDANLGVFVRSDAAWAWLDDHLTTDRLRELLPEAAALVIERHRLPAIRSLNFMLRGLLGEGVAASTRQDGQAKSLGEWLRARVVDVPESLLEDGAPVEGS</sequence>
<evidence type="ECO:0000313" key="3">
    <source>
        <dbReference type="EMBL" id="SUZ97919.1"/>
    </source>
</evidence>
<name>A0A381S3A8_9ZZZZ</name>
<feature type="non-terminal residue" evidence="3">
    <location>
        <position position="1"/>
    </location>
</feature>
<feature type="domain" description="AtuA-like ferredoxin-fold" evidence="2">
    <location>
        <begin position="479"/>
        <end position="574"/>
    </location>
</feature>
<dbReference type="AlphaFoldDB" id="A0A381S3A8"/>
<reference evidence="3" key="1">
    <citation type="submission" date="2018-05" db="EMBL/GenBank/DDBJ databases">
        <authorList>
            <person name="Lanie J.A."/>
            <person name="Ng W.-L."/>
            <person name="Kazmierczak K.M."/>
            <person name="Andrzejewski T.M."/>
            <person name="Davidsen T.M."/>
            <person name="Wayne K.J."/>
            <person name="Tettelin H."/>
            <person name="Glass J.I."/>
            <person name="Rusch D."/>
            <person name="Podicherti R."/>
            <person name="Tsui H.-C.T."/>
            <person name="Winkler M.E."/>
        </authorList>
    </citation>
    <scope>NUCLEOTIDE SEQUENCE</scope>
</reference>